<evidence type="ECO:0000256" key="4">
    <source>
        <dbReference type="ARBA" id="ARBA00022695"/>
    </source>
</evidence>
<feature type="domain" description="DNA-directed DNA polymerase family B mitochondria/virus" evidence="9">
    <location>
        <begin position="25"/>
        <end position="141"/>
    </location>
</feature>
<dbReference type="GO" id="GO:0003887">
    <property type="term" value="F:DNA-directed DNA polymerase activity"/>
    <property type="evidence" value="ECO:0007669"/>
    <property type="project" value="UniProtKB-KW"/>
</dbReference>
<dbReference type="OrthoDB" id="8196304at2759"/>
<dbReference type="GO" id="GO:0006260">
    <property type="term" value="P:DNA replication"/>
    <property type="evidence" value="ECO:0007669"/>
    <property type="project" value="UniProtKB-KW"/>
</dbReference>
<comment type="catalytic activity">
    <reaction evidence="8">
        <text>DNA(n) + a 2'-deoxyribonucleoside 5'-triphosphate = DNA(n+1) + diphosphate</text>
        <dbReference type="Rhea" id="RHEA:22508"/>
        <dbReference type="Rhea" id="RHEA-COMP:17339"/>
        <dbReference type="Rhea" id="RHEA-COMP:17340"/>
        <dbReference type="ChEBI" id="CHEBI:33019"/>
        <dbReference type="ChEBI" id="CHEBI:61560"/>
        <dbReference type="ChEBI" id="CHEBI:173112"/>
        <dbReference type="EC" id="2.7.7.7"/>
    </reaction>
</comment>
<evidence type="ECO:0000256" key="3">
    <source>
        <dbReference type="ARBA" id="ARBA00022679"/>
    </source>
</evidence>
<evidence type="ECO:0000313" key="11">
    <source>
        <dbReference type="Proteomes" id="UP000499080"/>
    </source>
</evidence>
<keyword evidence="4" id="KW-0548">Nucleotidyltransferase</keyword>
<evidence type="ECO:0000256" key="5">
    <source>
        <dbReference type="ARBA" id="ARBA00022705"/>
    </source>
</evidence>
<evidence type="ECO:0000259" key="9">
    <source>
        <dbReference type="Pfam" id="PF03175"/>
    </source>
</evidence>
<evidence type="ECO:0000256" key="6">
    <source>
        <dbReference type="ARBA" id="ARBA00022932"/>
    </source>
</evidence>
<dbReference type="InterPro" id="IPR043502">
    <property type="entry name" value="DNA/RNA_pol_sf"/>
</dbReference>
<dbReference type="GO" id="GO:0000166">
    <property type="term" value="F:nucleotide binding"/>
    <property type="evidence" value="ECO:0007669"/>
    <property type="project" value="InterPro"/>
</dbReference>
<dbReference type="InterPro" id="IPR004868">
    <property type="entry name" value="DNA-dir_DNA_pol_B_mt/vir"/>
</dbReference>
<dbReference type="EC" id="2.7.7.7" evidence="2"/>
<keyword evidence="5" id="KW-0235">DNA replication</keyword>
<dbReference type="Proteomes" id="UP000499080">
    <property type="component" value="Unassembled WGS sequence"/>
</dbReference>
<dbReference type="PANTHER" id="PTHR33568">
    <property type="entry name" value="DNA POLYMERASE"/>
    <property type="match status" value="1"/>
</dbReference>
<proteinExistence type="inferred from homology"/>
<dbReference type="Gene3D" id="3.90.1600.10">
    <property type="entry name" value="Palm domain of DNA polymerase"/>
    <property type="match status" value="1"/>
</dbReference>
<organism evidence="10 11">
    <name type="scientific">Araneus ventricosus</name>
    <name type="common">Orbweaver spider</name>
    <name type="synonym">Epeira ventricosa</name>
    <dbReference type="NCBI Taxonomy" id="182803"/>
    <lineage>
        <taxon>Eukaryota</taxon>
        <taxon>Metazoa</taxon>
        <taxon>Ecdysozoa</taxon>
        <taxon>Arthropoda</taxon>
        <taxon>Chelicerata</taxon>
        <taxon>Arachnida</taxon>
        <taxon>Araneae</taxon>
        <taxon>Araneomorphae</taxon>
        <taxon>Entelegynae</taxon>
        <taxon>Araneoidea</taxon>
        <taxon>Araneidae</taxon>
        <taxon>Araneus</taxon>
    </lineage>
</organism>
<dbReference type="SUPFAM" id="SSF56672">
    <property type="entry name" value="DNA/RNA polymerases"/>
    <property type="match status" value="1"/>
</dbReference>
<keyword evidence="7" id="KW-0238">DNA-binding</keyword>
<evidence type="ECO:0000256" key="1">
    <source>
        <dbReference type="ARBA" id="ARBA00005755"/>
    </source>
</evidence>
<dbReference type="AlphaFoldDB" id="A0A4Y2WVI8"/>
<dbReference type="InterPro" id="IPR023211">
    <property type="entry name" value="DNA_pol_palm_dom_sf"/>
</dbReference>
<gene>
    <name evidence="10" type="ORF">AVEN_3272_1</name>
</gene>
<sequence length="299" mass="34219">MFPLCRSCTEAVQQTVCTHSDDDRALTGTWVSEELKKAKSMGYEIAKSYIDLFLRLKQESSGWSTECVTEETKKEYIESYAQREGIDLNTESIQVNPGRRSVAKLALNSFWGRWGMNLNKNQLNFVSSLQEFNKILSDSTIKVKDVFLPSPISAGLMWCKEESFVPQDTSTNIFLAAFTTCYARLKLYSELERLGRAVLYFDTDSIIYQTDGQNDPPTGNFLGDFTDELDGRIITSFVSVKEFVCSMDKTAVTSIVNPRKITVEKKKRRVINKEETRKYRLVYDKRVIQSDFSTLPYGF</sequence>
<evidence type="ECO:0000256" key="8">
    <source>
        <dbReference type="ARBA" id="ARBA00049244"/>
    </source>
</evidence>
<comment type="caution">
    <text evidence="10">The sequence shown here is derived from an EMBL/GenBank/DDBJ whole genome shotgun (WGS) entry which is preliminary data.</text>
</comment>
<comment type="similarity">
    <text evidence="1">Belongs to the DNA polymerase type-B family.</text>
</comment>
<evidence type="ECO:0000313" key="10">
    <source>
        <dbReference type="EMBL" id="GBO41393.1"/>
    </source>
</evidence>
<dbReference type="PANTHER" id="PTHR33568:SF3">
    <property type="entry name" value="DNA-DIRECTED DNA POLYMERASE"/>
    <property type="match status" value="1"/>
</dbReference>
<accession>A0A4Y2WVI8</accession>
<dbReference type="Pfam" id="PF03175">
    <property type="entry name" value="DNA_pol_B_2"/>
    <property type="match status" value="1"/>
</dbReference>
<dbReference type="EMBL" id="BGPR01067015">
    <property type="protein sequence ID" value="GBO41393.1"/>
    <property type="molecule type" value="Genomic_DNA"/>
</dbReference>
<keyword evidence="11" id="KW-1185">Reference proteome</keyword>
<keyword evidence="6" id="KW-0239">DNA-directed DNA polymerase</keyword>
<keyword evidence="3" id="KW-0808">Transferase</keyword>
<reference evidence="10 11" key="1">
    <citation type="journal article" date="2019" name="Sci. Rep.">
        <title>Orb-weaving spider Araneus ventricosus genome elucidates the spidroin gene catalogue.</title>
        <authorList>
            <person name="Kono N."/>
            <person name="Nakamura H."/>
            <person name="Ohtoshi R."/>
            <person name="Moran D.A.P."/>
            <person name="Shinohara A."/>
            <person name="Yoshida Y."/>
            <person name="Fujiwara M."/>
            <person name="Mori M."/>
            <person name="Tomita M."/>
            <person name="Arakawa K."/>
        </authorList>
    </citation>
    <scope>NUCLEOTIDE SEQUENCE [LARGE SCALE GENOMIC DNA]</scope>
</reference>
<evidence type="ECO:0000256" key="7">
    <source>
        <dbReference type="ARBA" id="ARBA00023125"/>
    </source>
</evidence>
<evidence type="ECO:0000256" key="2">
    <source>
        <dbReference type="ARBA" id="ARBA00012417"/>
    </source>
</evidence>
<protein>
    <recommendedName>
        <fullName evidence="2">DNA-directed DNA polymerase</fullName>
        <ecNumber evidence="2">2.7.7.7</ecNumber>
    </recommendedName>
</protein>
<name>A0A4Y2WVI8_ARAVE</name>
<dbReference type="GO" id="GO:0003677">
    <property type="term" value="F:DNA binding"/>
    <property type="evidence" value="ECO:0007669"/>
    <property type="project" value="UniProtKB-KW"/>
</dbReference>